<comment type="caution">
    <text evidence="1">The sequence shown here is derived from an EMBL/GenBank/DDBJ whole genome shotgun (WGS) entry which is preliminary data.</text>
</comment>
<organism evidence="1 2">
    <name type="scientific">Potamilus streckersoni</name>
    <dbReference type="NCBI Taxonomy" id="2493646"/>
    <lineage>
        <taxon>Eukaryota</taxon>
        <taxon>Metazoa</taxon>
        <taxon>Spiralia</taxon>
        <taxon>Lophotrochozoa</taxon>
        <taxon>Mollusca</taxon>
        <taxon>Bivalvia</taxon>
        <taxon>Autobranchia</taxon>
        <taxon>Heteroconchia</taxon>
        <taxon>Palaeoheterodonta</taxon>
        <taxon>Unionida</taxon>
        <taxon>Unionoidea</taxon>
        <taxon>Unionidae</taxon>
        <taxon>Ambleminae</taxon>
        <taxon>Lampsilini</taxon>
        <taxon>Potamilus</taxon>
    </lineage>
</organism>
<reference evidence="1" key="2">
    <citation type="journal article" date="2021" name="Genome Biol. Evol.">
        <title>Developing a high-quality reference genome for a parasitic bivalve with doubly uniparental inheritance (Bivalvia: Unionida).</title>
        <authorList>
            <person name="Smith C.H."/>
        </authorList>
    </citation>
    <scope>NUCLEOTIDE SEQUENCE</scope>
    <source>
        <strain evidence="1">CHS0354</strain>
        <tissue evidence="1">Mantle</tissue>
    </source>
</reference>
<reference evidence="1" key="1">
    <citation type="journal article" date="2021" name="Genome Biol. Evol.">
        <title>A High-Quality Reference Genome for a Parasitic Bivalve with Doubly Uniparental Inheritance (Bivalvia: Unionida).</title>
        <authorList>
            <person name="Smith C.H."/>
        </authorList>
    </citation>
    <scope>NUCLEOTIDE SEQUENCE</scope>
    <source>
        <strain evidence="1">CHS0354</strain>
    </source>
</reference>
<gene>
    <name evidence="1" type="ORF">CHS0354_000022</name>
</gene>
<evidence type="ECO:0000313" key="2">
    <source>
        <dbReference type="Proteomes" id="UP001195483"/>
    </source>
</evidence>
<proteinExistence type="predicted"/>
<name>A0AAE0TJ25_9BIVA</name>
<evidence type="ECO:0000313" key="1">
    <source>
        <dbReference type="EMBL" id="KAK3610864.1"/>
    </source>
</evidence>
<keyword evidence="2" id="KW-1185">Reference proteome</keyword>
<protein>
    <submittedName>
        <fullName evidence="1">Uncharacterized protein</fullName>
    </submittedName>
</protein>
<reference evidence="1" key="3">
    <citation type="submission" date="2023-05" db="EMBL/GenBank/DDBJ databases">
        <authorList>
            <person name="Smith C.H."/>
        </authorList>
    </citation>
    <scope>NUCLEOTIDE SEQUENCE</scope>
    <source>
        <strain evidence="1">CHS0354</strain>
        <tissue evidence="1">Mantle</tissue>
    </source>
</reference>
<accession>A0AAE0TJ25</accession>
<sequence>MVSLRISKASMKKNIHEIRTQSVGFVTFILQLNNIVGDILPVVNVLVTYFQCSPKGLKSTQKSQKAIKISKCLYSSGDTGGGSAGVRAAQGDTIRGGNTKMTVYKNFKLLCRKEVHELLHLVTSTLMTPLLSTSLESYYRDKMKVFK</sequence>
<dbReference type="Proteomes" id="UP001195483">
    <property type="component" value="Unassembled WGS sequence"/>
</dbReference>
<dbReference type="EMBL" id="JAEAOA010000026">
    <property type="protein sequence ID" value="KAK3610864.1"/>
    <property type="molecule type" value="Genomic_DNA"/>
</dbReference>
<dbReference type="AlphaFoldDB" id="A0AAE0TJ25"/>